<proteinExistence type="predicted"/>
<dbReference type="AlphaFoldDB" id="A0A1H0ECW2"/>
<evidence type="ECO:0000313" key="2">
    <source>
        <dbReference type="EMBL" id="SDN80168.1"/>
    </source>
</evidence>
<dbReference type="STRING" id="198616.SAMN05216193_105125"/>
<dbReference type="PROSITE" id="PS50995">
    <property type="entry name" value="HTH_MARR_2"/>
    <property type="match status" value="1"/>
</dbReference>
<organism evidence="2 3">
    <name type="scientific">Pseudomonas jinjuensis</name>
    <dbReference type="NCBI Taxonomy" id="198616"/>
    <lineage>
        <taxon>Bacteria</taxon>
        <taxon>Pseudomonadati</taxon>
        <taxon>Pseudomonadota</taxon>
        <taxon>Gammaproteobacteria</taxon>
        <taxon>Pseudomonadales</taxon>
        <taxon>Pseudomonadaceae</taxon>
        <taxon>Pseudomonas</taxon>
    </lineage>
</organism>
<dbReference type="PANTHER" id="PTHR33164">
    <property type="entry name" value="TRANSCRIPTIONAL REGULATOR, MARR FAMILY"/>
    <property type="match status" value="1"/>
</dbReference>
<accession>A0A1H0ECW2</accession>
<dbReference type="InterPro" id="IPR036390">
    <property type="entry name" value="WH_DNA-bd_sf"/>
</dbReference>
<sequence>MNSADDVFEAIHSVMHLYRSRQYRDLRDGPHELTHMEFKVLNFFARHPGGTQRDLVEHSGRDKAQITRLIQGLKAKALLEAVVDEEDKRFQRMYLTAAGIEVQGFVQRQGRRLSKVAVKGLSETECAQLQGLLERVKANLQGD</sequence>
<dbReference type="Proteomes" id="UP000242957">
    <property type="component" value="Unassembled WGS sequence"/>
</dbReference>
<dbReference type="GO" id="GO:0006950">
    <property type="term" value="P:response to stress"/>
    <property type="evidence" value="ECO:0007669"/>
    <property type="project" value="TreeGrafter"/>
</dbReference>
<dbReference type="SUPFAM" id="SSF46785">
    <property type="entry name" value="Winged helix' DNA-binding domain"/>
    <property type="match status" value="1"/>
</dbReference>
<keyword evidence="3" id="KW-1185">Reference proteome</keyword>
<gene>
    <name evidence="2" type="ORF">SAMN05216193_105125</name>
</gene>
<reference evidence="3" key="1">
    <citation type="submission" date="2016-10" db="EMBL/GenBank/DDBJ databases">
        <authorList>
            <person name="Varghese N."/>
            <person name="Submissions S."/>
        </authorList>
    </citation>
    <scope>NUCLEOTIDE SEQUENCE [LARGE SCALE GENOMIC DNA]</scope>
    <source>
        <strain evidence="3">JCM 21621</strain>
    </source>
</reference>
<dbReference type="Gene3D" id="1.10.10.10">
    <property type="entry name" value="Winged helix-like DNA-binding domain superfamily/Winged helix DNA-binding domain"/>
    <property type="match status" value="1"/>
</dbReference>
<dbReference type="SMART" id="SM00347">
    <property type="entry name" value="HTH_MARR"/>
    <property type="match status" value="1"/>
</dbReference>
<evidence type="ECO:0000313" key="3">
    <source>
        <dbReference type="Proteomes" id="UP000242957"/>
    </source>
</evidence>
<dbReference type="InterPro" id="IPR036388">
    <property type="entry name" value="WH-like_DNA-bd_sf"/>
</dbReference>
<protein>
    <submittedName>
        <fullName evidence="2">DNA-binding transcriptional regulator, MarR family</fullName>
    </submittedName>
</protein>
<dbReference type="InterPro" id="IPR039422">
    <property type="entry name" value="MarR/SlyA-like"/>
</dbReference>
<dbReference type="RefSeq" id="WP_217633597.1">
    <property type="nucleotide sequence ID" value="NZ_FNIJ01000005.1"/>
</dbReference>
<keyword evidence="2" id="KW-0238">DNA-binding</keyword>
<feature type="domain" description="HTH marR-type" evidence="1">
    <location>
        <begin position="4"/>
        <end position="138"/>
    </location>
</feature>
<dbReference type="InterPro" id="IPR000835">
    <property type="entry name" value="HTH_MarR-typ"/>
</dbReference>
<name>A0A1H0ECW2_9PSED</name>
<dbReference type="GO" id="GO:0003700">
    <property type="term" value="F:DNA-binding transcription factor activity"/>
    <property type="evidence" value="ECO:0007669"/>
    <property type="project" value="InterPro"/>
</dbReference>
<dbReference type="GO" id="GO:0003677">
    <property type="term" value="F:DNA binding"/>
    <property type="evidence" value="ECO:0007669"/>
    <property type="project" value="UniProtKB-KW"/>
</dbReference>
<evidence type="ECO:0000259" key="1">
    <source>
        <dbReference type="PROSITE" id="PS50995"/>
    </source>
</evidence>
<dbReference type="EMBL" id="FNIJ01000005">
    <property type="protein sequence ID" value="SDN80168.1"/>
    <property type="molecule type" value="Genomic_DNA"/>
</dbReference>
<dbReference type="PANTHER" id="PTHR33164:SF43">
    <property type="entry name" value="HTH-TYPE TRANSCRIPTIONAL REPRESSOR YETL"/>
    <property type="match status" value="1"/>
</dbReference>
<dbReference type="Pfam" id="PF12802">
    <property type="entry name" value="MarR_2"/>
    <property type="match status" value="1"/>
</dbReference>